<feature type="compositionally biased region" description="Basic and acidic residues" evidence="12">
    <location>
        <begin position="714"/>
        <end position="723"/>
    </location>
</feature>
<gene>
    <name evidence="16" type="ORF">PPYR_08428</name>
</gene>
<dbReference type="OrthoDB" id="266334at2759"/>
<comment type="subunit">
    <text evidence="10">Interacts with EMP65.</text>
</comment>
<dbReference type="AlphaFoldDB" id="A0A1Y1LXV7"/>
<dbReference type="PANTHER" id="PTHR12953">
    <property type="entry name" value="MEMBRANE PROTEIN CH1 RELATED"/>
    <property type="match status" value="1"/>
</dbReference>
<comment type="subcellular location">
    <subcellularLocation>
        <location evidence="8">Endomembrane system</location>
        <topology evidence="8">Single-pass type I membrane protein</topology>
    </subcellularLocation>
    <subcellularLocation>
        <location evidence="1">Endoplasmic reticulum membrane</location>
        <topology evidence="1">Single-pass membrane protein</topology>
    </subcellularLocation>
</comment>
<keyword evidence="7" id="KW-0325">Glycoprotein</keyword>
<keyword evidence="2 13" id="KW-0812">Transmembrane</keyword>
<evidence type="ECO:0000256" key="12">
    <source>
        <dbReference type="SAM" id="MobiDB-lite"/>
    </source>
</evidence>
<evidence type="ECO:0000313" key="17">
    <source>
        <dbReference type="Proteomes" id="UP000327044"/>
    </source>
</evidence>
<dbReference type="EMBL" id="VVIM01000006">
    <property type="protein sequence ID" value="KAB0797434.1"/>
    <property type="molecule type" value="Genomic_DNA"/>
</dbReference>
<feature type="coiled-coil region" evidence="11">
    <location>
        <begin position="760"/>
        <end position="823"/>
    </location>
</feature>
<reference evidence="16" key="3">
    <citation type="submission" date="2019-08" db="EMBL/GenBank/DDBJ databases">
        <authorList>
            <consortium name="Photinus pyralis genome working group"/>
            <person name="Fallon T.R."/>
            <person name="Sander Lower S.E."/>
            <person name="Weng J.-K."/>
        </authorList>
    </citation>
    <scope>NUCLEOTIDE SEQUENCE</scope>
    <source>
        <strain evidence="16">1611_PpyrPB1</strain>
        <tissue evidence="16">Whole body</tissue>
    </source>
</reference>
<dbReference type="InterPro" id="IPR012919">
    <property type="entry name" value="SUN_dom"/>
</dbReference>
<sequence>MKISLACITVFLFCTVYWAFGVSQILTPTRNAIPTSSTSATVSPSSNASSSDSEGYQSVLKSEGDSNADLTKNLPLPQNEDEAVQQEYAFLEGVSQNSGVAHEVVGPKPGIIQTLVDSSALQEKAENSADYTSHHNETPHLEKIIENNKSSNLASAENKTVSKENVSVDINIGQGGEVVNASDNTQQTEKLATEVPTVEPKINVTKEKDETPEDIPSFSEWTQKQLEEAEKKKEEANSSVQNQHTNGKANAGNRKRWKNYASTDCGAKIIAANPEANSAGSVLSASRDEYKLNACVNRIWFIVELCEAIQAVKIELANFELFSSSPKEFSISVSDRFPTREWSSVGQFVAKDERDIQSFDLHPHLFGKFIKFEMHSHYGSEHYCPISLFRVFGTSEFEVLETENEGHANAVDDDDDDNESIIMDTSNPPTNLFSTATDAVISIVKKAAEVLGNKGNGSSSDKNVTVAKYSPLISTCTTPSHIVVCNNCSDLLFGNVFELLSCNSQSLVRLVSQPKVKHVLYHTDICSSFGLEICNKPSCKVQNLFKSYITSIFPPKIVAAMCNIVAINECKVVRNISTNATTTVITPQANDSKVTNTKFVQLPFTEEIVIGTSDTVVKIDTSVIQEKASTETQYSSQINPTRTLTSEVESFPIDATVNVDSSSNEQEMQTTESSQAPVQNDTVVIPPNDSLKHQMEHIEVSSEVVQDIETSTESSEHLEDHLDSLVSDEESSNVASSTLSPPVLPHGQKESVFLRLSNRIKALERNMSLSSQYLEELSRRYKKQVEEMQRLLDKTINTLNEENKKKEERTQHLEDQIVMLRESIDLLIEDKKAWMNTTYWLFLSGVVIVGFLLFCRRNQEFNQPVGDARSTNNQVWRRMSVDAITNKTPVKKRRPSEEALLHYGAYTDLVVDELDGGLKLKGRKRKKRSLQRSNSITTLDEEVPDKAVEDANGCKFIPISNSTQIWRRQDSAPPSITMDWSDNSIKNNKIEELPFVLDESEHTSLEQLTYIKEPPKIDTFDHVKTNGNIQSATFITTAADCRAKRSLQNPSIVKLYDGHKKSASFDENLRLNSSPDERLTDSSSVSNNVDELKIIELPKKEKKNALKRLFKSLTFK</sequence>
<feature type="compositionally biased region" description="Polar residues" evidence="12">
    <location>
        <begin position="658"/>
        <end position="682"/>
    </location>
</feature>
<evidence type="ECO:0000256" key="13">
    <source>
        <dbReference type="SAM" id="Phobius"/>
    </source>
</evidence>
<feature type="region of interest" description="Disordered" evidence="12">
    <location>
        <begin position="33"/>
        <end position="75"/>
    </location>
</feature>
<feature type="compositionally biased region" description="Low complexity" evidence="12">
    <location>
        <begin position="35"/>
        <end position="53"/>
    </location>
</feature>
<evidence type="ECO:0000256" key="7">
    <source>
        <dbReference type="ARBA" id="ARBA00023180"/>
    </source>
</evidence>
<dbReference type="GO" id="GO:0034975">
    <property type="term" value="P:protein folding in endoplasmic reticulum"/>
    <property type="evidence" value="ECO:0007669"/>
    <property type="project" value="TreeGrafter"/>
</dbReference>
<organism evidence="15">
    <name type="scientific">Photinus pyralis</name>
    <name type="common">Common eastern firefly</name>
    <name type="synonym">Lampyris pyralis</name>
    <dbReference type="NCBI Taxonomy" id="7054"/>
    <lineage>
        <taxon>Eukaryota</taxon>
        <taxon>Metazoa</taxon>
        <taxon>Ecdysozoa</taxon>
        <taxon>Arthropoda</taxon>
        <taxon>Hexapoda</taxon>
        <taxon>Insecta</taxon>
        <taxon>Pterygota</taxon>
        <taxon>Neoptera</taxon>
        <taxon>Endopterygota</taxon>
        <taxon>Coleoptera</taxon>
        <taxon>Polyphaga</taxon>
        <taxon>Elateriformia</taxon>
        <taxon>Elateroidea</taxon>
        <taxon>Lampyridae</taxon>
        <taxon>Lampyrinae</taxon>
        <taxon>Photinus</taxon>
    </lineage>
</organism>
<protein>
    <recommendedName>
        <fullName evidence="14">SUN domain-containing protein</fullName>
    </recommendedName>
</protein>
<dbReference type="GO" id="GO:0005789">
    <property type="term" value="C:endoplasmic reticulum membrane"/>
    <property type="evidence" value="ECO:0007669"/>
    <property type="project" value="UniProtKB-SubCell"/>
</dbReference>
<evidence type="ECO:0000256" key="8">
    <source>
        <dbReference type="ARBA" id="ARBA00046288"/>
    </source>
</evidence>
<evidence type="ECO:0000259" key="14">
    <source>
        <dbReference type="PROSITE" id="PS51469"/>
    </source>
</evidence>
<keyword evidence="5 13" id="KW-1133">Transmembrane helix</keyword>
<dbReference type="InterPro" id="IPR045120">
    <property type="entry name" value="Suco/Slp1-like"/>
</dbReference>
<evidence type="ECO:0000256" key="3">
    <source>
        <dbReference type="ARBA" id="ARBA00022729"/>
    </source>
</evidence>
<dbReference type="InParanoid" id="A0A1Y1LXV7"/>
<evidence type="ECO:0000256" key="10">
    <source>
        <dbReference type="ARBA" id="ARBA00064635"/>
    </source>
</evidence>
<keyword evidence="4" id="KW-0256">Endoplasmic reticulum</keyword>
<evidence type="ECO:0000256" key="6">
    <source>
        <dbReference type="ARBA" id="ARBA00023136"/>
    </source>
</evidence>
<reference evidence="15" key="1">
    <citation type="journal article" date="2016" name="Sci. Rep.">
        <title>Molecular characterization of firefly nuptial gifts: a multi-omics approach sheds light on postcopulatory sexual selection.</title>
        <authorList>
            <person name="Al-Wathiqui N."/>
            <person name="Fallon T.R."/>
            <person name="South A."/>
            <person name="Weng J.K."/>
            <person name="Lewis S.M."/>
        </authorList>
    </citation>
    <scope>NUCLEOTIDE SEQUENCE</scope>
</reference>
<dbReference type="EMBL" id="GEZM01044286">
    <property type="protein sequence ID" value="JAV78329.1"/>
    <property type="molecule type" value="Transcribed_RNA"/>
</dbReference>
<dbReference type="FunCoup" id="A0A1Y1LXV7">
    <property type="interactions" value="1583"/>
</dbReference>
<evidence type="ECO:0000256" key="5">
    <source>
        <dbReference type="ARBA" id="ARBA00022989"/>
    </source>
</evidence>
<evidence type="ECO:0000256" key="4">
    <source>
        <dbReference type="ARBA" id="ARBA00022824"/>
    </source>
</evidence>
<name>A0A1Y1LXV7_PHOPY</name>
<feature type="domain" description="SUN" evidence="14">
    <location>
        <begin position="237"/>
        <end position="396"/>
    </location>
</feature>
<proteinExistence type="inferred from homology"/>
<keyword evidence="17" id="KW-1185">Reference proteome</keyword>
<dbReference type="FunFam" id="2.60.120.260:FF:000099">
    <property type="entry name" value="Uncharacterized protein, isoform C"/>
    <property type="match status" value="1"/>
</dbReference>
<evidence type="ECO:0000313" key="15">
    <source>
        <dbReference type="EMBL" id="JAV78329.1"/>
    </source>
</evidence>
<keyword evidence="3" id="KW-0732">Signal</keyword>
<feature type="region of interest" description="Disordered" evidence="12">
    <location>
        <begin position="703"/>
        <end position="743"/>
    </location>
</feature>
<dbReference type="PROSITE" id="PS51469">
    <property type="entry name" value="SUN"/>
    <property type="match status" value="1"/>
</dbReference>
<accession>A0A1Y1LXV7</accession>
<reference evidence="16 17" key="2">
    <citation type="journal article" date="2018" name="Elife">
        <title>Firefly genomes illuminate parallel origins of bioluminescence in beetles.</title>
        <authorList>
            <person name="Fallon T.R."/>
            <person name="Lower S.E."/>
            <person name="Chang C.H."/>
            <person name="Bessho-Uehara M."/>
            <person name="Martin G.J."/>
            <person name="Bewick A.J."/>
            <person name="Behringer M."/>
            <person name="Debat H.J."/>
            <person name="Wong I."/>
            <person name="Day J.C."/>
            <person name="Suvorov A."/>
            <person name="Silva C.J."/>
            <person name="Stanger-Hall K.F."/>
            <person name="Hall D.W."/>
            <person name="Schmitz R.J."/>
            <person name="Nelson D.R."/>
            <person name="Lewis S.M."/>
            <person name="Shigenobu S."/>
            <person name="Bybee S.M."/>
            <person name="Larracuente A.M."/>
            <person name="Oba Y."/>
            <person name="Weng J.K."/>
        </authorList>
    </citation>
    <scope>NUCLEOTIDE SEQUENCE [LARGE SCALE GENOMIC DNA]</scope>
    <source>
        <strain evidence="16">1611_PpyrPB1</strain>
        <tissue evidence="16">Whole body</tissue>
    </source>
</reference>
<evidence type="ECO:0000256" key="11">
    <source>
        <dbReference type="SAM" id="Coils"/>
    </source>
</evidence>
<keyword evidence="11" id="KW-0175">Coiled coil</keyword>
<dbReference type="PANTHER" id="PTHR12953:SF0">
    <property type="entry name" value="SUN DOMAIN-CONTAINING OSSIFICATION FACTOR"/>
    <property type="match status" value="1"/>
</dbReference>
<evidence type="ECO:0000256" key="2">
    <source>
        <dbReference type="ARBA" id="ARBA00022692"/>
    </source>
</evidence>
<evidence type="ECO:0000256" key="9">
    <source>
        <dbReference type="ARBA" id="ARBA00061226"/>
    </source>
</evidence>
<comment type="similarity">
    <text evidence="9">Belongs to the SLP1 family.</text>
</comment>
<keyword evidence="6 13" id="KW-0472">Membrane</keyword>
<evidence type="ECO:0000256" key="1">
    <source>
        <dbReference type="ARBA" id="ARBA00004389"/>
    </source>
</evidence>
<feature type="transmembrane region" description="Helical" evidence="13">
    <location>
        <begin position="837"/>
        <end position="855"/>
    </location>
</feature>
<evidence type="ECO:0000313" key="16">
    <source>
        <dbReference type="EMBL" id="KAB0797434.1"/>
    </source>
</evidence>
<feature type="compositionally biased region" description="Basic and acidic residues" evidence="12">
    <location>
        <begin position="225"/>
        <end position="236"/>
    </location>
</feature>
<dbReference type="Proteomes" id="UP000327044">
    <property type="component" value="Unassembled WGS sequence"/>
</dbReference>
<dbReference type="Pfam" id="PF07738">
    <property type="entry name" value="Sad1_UNC"/>
    <property type="match status" value="1"/>
</dbReference>
<feature type="region of interest" description="Disordered" evidence="12">
    <location>
        <begin position="182"/>
        <end position="255"/>
    </location>
</feature>
<feature type="compositionally biased region" description="Polar residues" evidence="12">
    <location>
        <begin position="237"/>
        <end position="248"/>
    </location>
</feature>
<feature type="region of interest" description="Disordered" evidence="12">
    <location>
        <begin position="658"/>
        <end position="687"/>
    </location>
</feature>